<dbReference type="EMBL" id="CADCTC010000278">
    <property type="protein sequence ID" value="CAA9297680.1"/>
    <property type="molecule type" value="Genomic_DNA"/>
</dbReference>
<evidence type="ECO:0000256" key="1">
    <source>
        <dbReference type="SAM" id="MobiDB-lite"/>
    </source>
</evidence>
<evidence type="ECO:0000313" key="2">
    <source>
        <dbReference type="EMBL" id="CAA9297680.1"/>
    </source>
</evidence>
<dbReference type="AlphaFoldDB" id="A0A6J4K6T3"/>
<gene>
    <name evidence="2" type="ORF">AVDCRST_MAG77-5303</name>
</gene>
<name>A0A6J4K6T3_9CHLR</name>
<sequence length="65" mass="7081">WPHSRNPGGARLRGRPAPRGPPPAASWRSSESPTPRWGTWELRTSYRPCSAASGSRSLPTPPQCC</sequence>
<proteinExistence type="predicted"/>
<feature type="non-terminal residue" evidence="2">
    <location>
        <position position="65"/>
    </location>
</feature>
<feature type="non-terminal residue" evidence="2">
    <location>
        <position position="1"/>
    </location>
</feature>
<organism evidence="2">
    <name type="scientific">uncultured Chloroflexota bacterium</name>
    <dbReference type="NCBI Taxonomy" id="166587"/>
    <lineage>
        <taxon>Bacteria</taxon>
        <taxon>Bacillati</taxon>
        <taxon>Chloroflexota</taxon>
        <taxon>environmental samples</taxon>
    </lineage>
</organism>
<protein>
    <submittedName>
        <fullName evidence="2">Uncharacterized protein</fullName>
    </submittedName>
</protein>
<feature type="region of interest" description="Disordered" evidence="1">
    <location>
        <begin position="1"/>
        <end position="39"/>
    </location>
</feature>
<accession>A0A6J4K6T3</accession>
<reference evidence="2" key="1">
    <citation type="submission" date="2020-02" db="EMBL/GenBank/DDBJ databases">
        <authorList>
            <person name="Meier V. D."/>
        </authorList>
    </citation>
    <scope>NUCLEOTIDE SEQUENCE</scope>
    <source>
        <strain evidence="2">AVDCRST_MAG77</strain>
    </source>
</reference>